<evidence type="ECO:0000313" key="3">
    <source>
        <dbReference type="Proteomes" id="UP000479710"/>
    </source>
</evidence>
<protein>
    <recommendedName>
        <fullName evidence="1">F-box domain-containing protein</fullName>
    </recommendedName>
</protein>
<dbReference type="Pfam" id="PF00646">
    <property type="entry name" value="F-box"/>
    <property type="match status" value="1"/>
</dbReference>
<reference evidence="2 3" key="1">
    <citation type="submission" date="2019-11" db="EMBL/GenBank/DDBJ databases">
        <title>Whole genome sequence of Oryza granulata.</title>
        <authorList>
            <person name="Li W."/>
        </authorList>
    </citation>
    <scope>NUCLEOTIDE SEQUENCE [LARGE SCALE GENOMIC DNA]</scope>
    <source>
        <strain evidence="3">cv. Menghai</strain>
        <tissue evidence="2">Leaf</tissue>
    </source>
</reference>
<dbReference type="Proteomes" id="UP000479710">
    <property type="component" value="Unassembled WGS sequence"/>
</dbReference>
<dbReference type="AlphaFoldDB" id="A0A6G1F045"/>
<keyword evidence="3" id="KW-1185">Reference proteome</keyword>
<dbReference type="SUPFAM" id="SSF81383">
    <property type="entry name" value="F-box domain"/>
    <property type="match status" value="1"/>
</dbReference>
<accession>A0A6G1F045</accession>
<dbReference type="PANTHER" id="PTHR31111">
    <property type="entry name" value="BNAA05G37150D PROTEIN-RELATED"/>
    <property type="match status" value="1"/>
</dbReference>
<dbReference type="OrthoDB" id="597540at2759"/>
<evidence type="ECO:0000313" key="2">
    <source>
        <dbReference type="EMBL" id="KAF0930241.1"/>
    </source>
</evidence>
<sequence length="520" mass="58045">MTKLDGCLCVCQYVRRSGGPFHLWLHGGDETARWEKLCCIDPTSWPDGDWRLIRSRSIAPLCMYGKKILMRTGRCVVFAVDTTGGRAPEILFRPDEHEVTAGEFEDTCYPTLGLYEESLVPVGRTVEEIVFSSPATRAWSDVLKWLPARTVSELSLVCREWRAMVTTDRFIRSHAVHASMLARSPRVRFVMDPVGGLPADIDRTDEVYDPDISAMPFVCSQPCHGLNVGSFSRGLDFVCNPGMDYHEKLPVPVDGGGDNINDIFYGRIALGYDEEEDDHVVVRLAYTEKNLETRSYKLRCLMRYVKRQEWSPLPTPPPPRPVASATPAYANGKIYWLVDRALTPPESTTSLTMCELVALDCHNAVACHYEIMQGPSCSAHGRGRVSVVRLQGALCVACSDRDANTIDVWTMKGNDDDDDNAAVWSIEYHIELAEHSPEYTSEKTTLMGVDPTNGRILLNTEQSLGYYDPKTGELETIYRVNRMCQEANDGSGALYDGRFCAVICQESLVAIRSRGIKLSG</sequence>
<evidence type="ECO:0000259" key="1">
    <source>
        <dbReference type="Pfam" id="PF00646"/>
    </source>
</evidence>
<dbReference type="InterPro" id="IPR001810">
    <property type="entry name" value="F-box_dom"/>
</dbReference>
<name>A0A6G1F045_9ORYZ</name>
<proteinExistence type="predicted"/>
<feature type="domain" description="F-box" evidence="1">
    <location>
        <begin position="139"/>
        <end position="171"/>
    </location>
</feature>
<dbReference type="EMBL" id="SPHZ02000002">
    <property type="protein sequence ID" value="KAF0930241.1"/>
    <property type="molecule type" value="Genomic_DNA"/>
</dbReference>
<organism evidence="2 3">
    <name type="scientific">Oryza meyeriana var. granulata</name>
    <dbReference type="NCBI Taxonomy" id="110450"/>
    <lineage>
        <taxon>Eukaryota</taxon>
        <taxon>Viridiplantae</taxon>
        <taxon>Streptophyta</taxon>
        <taxon>Embryophyta</taxon>
        <taxon>Tracheophyta</taxon>
        <taxon>Spermatophyta</taxon>
        <taxon>Magnoliopsida</taxon>
        <taxon>Liliopsida</taxon>
        <taxon>Poales</taxon>
        <taxon>Poaceae</taxon>
        <taxon>BOP clade</taxon>
        <taxon>Oryzoideae</taxon>
        <taxon>Oryzeae</taxon>
        <taxon>Oryzinae</taxon>
        <taxon>Oryza</taxon>
        <taxon>Oryza meyeriana</taxon>
    </lineage>
</organism>
<gene>
    <name evidence="2" type="ORF">E2562_030883</name>
</gene>
<comment type="caution">
    <text evidence="2">The sequence shown here is derived from an EMBL/GenBank/DDBJ whole genome shotgun (WGS) entry which is preliminary data.</text>
</comment>
<dbReference type="InterPro" id="IPR036047">
    <property type="entry name" value="F-box-like_dom_sf"/>
</dbReference>
<dbReference type="PANTHER" id="PTHR31111:SF136">
    <property type="entry name" value="F-BOX ASSOCIATED DOMAIN-CONTAINING PROTEIN"/>
    <property type="match status" value="1"/>
</dbReference>